<name>A0AAX1TUB0_9FUSO</name>
<dbReference type="GO" id="GO:0055085">
    <property type="term" value="P:transmembrane transport"/>
    <property type="evidence" value="ECO:0007669"/>
    <property type="project" value="InterPro"/>
</dbReference>
<dbReference type="CDD" id="cd06261">
    <property type="entry name" value="TM_PBP2"/>
    <property type="match status" value="1"/>
</dbReference>
<comment type="subcellular location">
    <subcellularLocation>
        <location evidence="1 7">Cell membrane</location>
        <topology evidence="1 7">Multi-pass membrane protein</topology>
    </subcellularLocation>
</comment>
<dbReference type="GO" id="GO:0005886">
    <property type="term" value="C:plasma membrane"/>
    <property type="evidence" value="ECO:0007669"/>
    <property type="project" value="UniProtKB-SubCell"/>
</dbReference>
<feature type="transmembrane region" description="Helical" evidence="7">
    <location>
        <begin position="274"/>
        <end position="300"/>
    </location>
</feature>
<feature type="domain" description="ABC transmembrane type-1" evidence="8">
    <location>
        <begin position="94"/>
        <end position="297"/>
    </location>
</feature>
<feature type="transmembrane region" description="Helical" evidence="7">
    <location>
        <begin position="229"/>
        <end position="254"/>
    </location>
</feature>
<dbReference type="Pfam" id="PF19300">
    <property type="entry name" value="BPD_transp_1_N"/>
    <property type="match status" value="1"/>
</dbReference>
<dbReference type="EMBL" id="LS483487">
    <property type="protein sequence ID" value="SQI99508.1"/>
    <property type="molecule type" value="Genomic_DNA"/>
</dbReference>
<accession>A0AAX1TUB0</accession>
<sequence>MIKYIMKRLAIAVITLIVIVFILYLMLQLMPGTPFNDEKLTEAQMAIVKAKYGLDKPFLVQFFNYLKLMLQGDFGVSYSIQKNMPVSQMLDARLWISIRIGLQAVVVGVVLGLILGITAALKKNTWIDTFSSLLAVIGVSIPSFVFALFFILLFAKKLNILPVLYNVHQPFISSIMPTIALSVFTIANIARFTRSEMSEVLGSEYMQLAQSKGLSREILIFRHALRNTLIQVVTVLAPLVVGLMTGSLVIEKMFSIPGIGQLLTMGIQVNDYNVIMACAFVYSLMYIVVMLVVDLLYGVIDPRIRLVKGGTNE</sequence>
<dbReference type="Gene3D" id="1.10.3720.10">
    <property type="entry name" value="MetI-like"/>
    <property type="match status" value="1"/>
</dbReference>
<dbReference type="RefSeq" id="WP_005978868.1">
    <property type="nucleotide sequence ID" value="NZ_BAABXY010000001.1"/>
</dbReference>
<evidence type="ECO:0000256" key="3">
    <source>
        <dbReference type="ARBA" id="ARBA00022475"/>
    </source>
</evidence>
<dbReference type="Proteomes" id="UP000249008">
    <property type="component" value="Chromosome 1"/>
</dbReference>
<evidence type="ECO:0000256" key="4">
    <source>
        <dbReference type="ARBA" id="ARBA00022692"/>
    </source>
</evidence>
<gene>
    <name evidence="9" type="primary">oppB</name>
    <name evidence="9" type="ORF">NCTC12112_00161</name>
</gene>
<keyword evidence="4 7" id="KW-0812">Transmembrane</keyword>
<dbReference type="SUPFAM" id="SSF161098">
    <property type="entry name" value="MetI-like"/>
    <property type="match status" value="1"/>
</dbReference>
<feature type="transmembrane region" description="Helical" evidence="7">
    <location>
        <begin position="9"/>
        <end position="27"/>
    </location>
</feature>
<evidence type="ECO:0000313" key="9">
    <source>
        <dbReference type="EMBL" id="SQI99508.1"/>
    </source>
</evidence>
<dbReference type="PROSITE" id="PS50928">
    <property type="entry name" value="ABC_TM1"/>
    <property type="match status" value="1"/>
</dbReference>
<keyword evidence="5 7" id="KW-1133">Transmembrane helix</keyword>
<evidence type="ECO:0000256" key="5">
    <source>
        <dbReference type="ARBA" id="ARBA00022989"/>
    </source>
</evidence>
<feature type="transmembrane region" description="Helical" evidence="7">
    <location>
        <begin position="94"/>
        <end position="121"/>
    </location>
</feature>
<dbReference type="PANTHER" id="PTHR43163:SF6">
    <property type="entry name" value="DIPEPTIDE TRANSPORT SYSTEM PERMEASE PROTEIN DPPB-RELATED"/>
    <property type="match status" value="1"/>
</dbReference>
<feature type="transmembrane region" description="Helical" evidence="7">
    <location>
        <begin position="133"/>
        <end position="155"/>
    </location>
</feature>
<keyword evidence="3" id="KW-1003">Cell membrane</keyword>
<protein>
    <submittedName>
        <fullName evidence="9">Oligopeptide transport system permease protein oppB</fullName>
    </submittedName>
</protein>
<dbReference type="Pfam" id="PF00528">
    <property type="entry name" value="BPD_transp_1"/>
    <property type="match status" value="1"/>
</dbReference>
<evidence type="ECO:0000313" key="10">
    <source>
        <dbReference type="Proteomes" id="UP000249008"/>
    </source>
</evidence>
<feature type="transmembrane region" description="Helical" evidence="7">
    <location>
        <begin position="167"/>
        <end position="190"/>
    </location>
</feature>
<dbReference type="PANTHER" id="PTHR43163">
    <property type="entry name" value="DIPEPTIDE TRANSPORT SYSTEM PERMEASE PROTEIN DPPB-RELATED"/>
    <property type="match status" value="1"/>
</dbReference>
<evidence type="ECO:0000259" key="8">
    <source>
        <dbReference type="PROSITE" id="PS50928"/>
    </source>
</evidence>
<keyword evidence="2 7" id="KW-0813">Transport</keyword>
<evidence type="ECO:0000256" key="2">
    <source>
        <dbReference type="ARBA" id="ARBA00022448"/>
    </source>
</evidence>
<dbReference type="AlphaFoldDB" id="A0AAX1TUB0"/>
<dbReference type="InterPro" id="IPR035906">
    <property type="entry name" value="MetI-like_sf"/>
</dbReference>
<keyword evidence="6 7" id="KW-0472">Membrane</keyword>
<organism evidence="9 10">
    <name type="scientific">Fusobacterium ulcerans</name>
    <dbReference type="NCBI Taxonomy" id="861"/>
    <lineage>
        <taxon>Bacteria</taxon>
        <taxon>Fusobacteriati</taxon>
        <taxon>Fusobacteriota</taxon>
        <taxon>Fusobacteriia</taxon>
        <taxon>Fusobacteriales</taxon>
        <taxon>Fusobacteriaceae</taxon>
        <taxon>Fusobacterium</taxon>
    </lineage>
</organism>
<dbReference type="KEGG" id="ful:C4N20_08060"/>
<reference evidence="9 10" key="1">
    <citation type="submission" date="2018-06" db="EMBL/GenBank/DDBJ databases">
        <authorList>
            <consortium name="Pathogen Informatics"/>
            <person name="Doyle S."/>
        </authorList>
    </citation>
    <scope>NUCLEOTIDE SEQUENCE [LARGE SCALE GENOMIC DNA]</scope>
    <source>
        <strain evidence="9 10">NCTC12112</strain>
    </source>
</reference>
<dbReference type="GeneID" id="78454760"/>
<comment type="similarity">
    <text evidence="7">Belongs to the binding-protein-dependent transport system permease family.</text>
</comment>
<proteinExistence type="inferred from homology"/>
<dbReference type="InterPro" id="IPR000515">
    <property type="entry name" value="MetI-like"/>
</dbReference>
<evidence type="ECO:0000256" key="1">
    <source>
        <dbReference type="ARBA" id="ARBA00004651"/>
    </source>
</evidence>
<evidence type="ECO:0000256" key="7">
    <source>
        <dbReference type="RuleBase" id="RU363032"/>
    </source>
</evidence>
<evidence type="ECO:0000256" key="6">
    <source>
        <dbReference type="ARBA" id="ARBA00023136"/>
    </source>
</evidence>
<dbReference type="InterPro" id="IPR045621">
    <property type="entry name" value="BPD_transp_1_N"/>
</dbReference>